<organism evidence="1">
    <name type="scientific">marine metagenome</name>
    <dbReference type="NCBI Taxonomy" id="408172"/>
    <lineage>
        <taxon>unclassified sequences</taxon>
        <taxon>metagenomes</taxon>
        <taxon>ecological metagenomes</taxon>
    </lineage>
</organism>
<accession>A0A383AMV5</accession>
<evidence type="ECO:0000313" key="1">
    <source>
        <dbReference type="EMBL" id="SVE09246.1"/>
    </source>
</evidence>
<dbReference type="AlphaFoldDB" id="A0A383AMV5"/>
<name>A0A383AMV5_9ZZZZ</name>
<sequence length="80" mass="9195">MKLNVSFCLVLLFLMVSMVLVSSMSHAGIQLWDFDKIGNEKDWEEANGDWKFKKGIFQEVTGGEAAMHQIARGVDWEDWE</sequence>
<proteinExistence type="predicted"/>
<reference evidence="1" key="1">
    <citation type="submission" date="2018-05" db="EMBL/GenBank/DDBJ databases">
        <authorList>
            <person name="Lanie J.A."/>
            <person name="Ng W.-L."/>
            <person name="Kazmierczak K.M."/>
            <person name="Andrzejewski T.M."/>
            <person name="Davidsen T.M."/>
            <person name="Wayne K.J."/>
            <person name="Tettelin H."/>
            <person name="Glass J.I."/>
            <person name="Rusch D."/>
            <person name="Podicherti R."/>
            <person name="Tsui H.-C.T."/>
            <person name="Winkler M.E."/>
        </authorList>
    </citation>
    <scope>NUCLEOTIDE SEQUENCE</scope>
</reference>
<dbReference type="EMBL" id="UINC01193563">
    <property type="protein sequence ID" value="SVE09246.1"/>
    <property type="molecule type" value="Genomic_DNA"/>
</dbReference>
<feature type="non-terminal residue" evidence="1">
    <location>
        <position position="80"/>
    </location>
</feature>
<gene>
    <name evidence="1" type="ORF">METZ01_LOCUS462100</name>
</gene>
<protein>
    <submittedName>
        <fullName evidence="1">Uncharacterized protein</fullName>
    </submittedName>
</protein>